<dbReference type="InterPro" id="IPR044851">
    <property type="entry name" value="Wax_synthase"/>
</dbReference>
<organism evidence="3 4">
    <name type="scientific">Puccinia striiformis</name>
    <dbReference type="NCBI Taxonomy" id="27350"/>
    <lineage>
        <taxon>Eukaryota</taxon>
        <taxon>Fungi</taxon>
        <taxon>Dikarya</taxon>
        <taxon>Basidiomycota</taxon>
        <taxon>Pucciniomycotina</taxon>
        <taxon>Pucciniomycetes</taxon>
        <taxon>Pucciniales</taxon>
        <taxon>Pucciniaceae</taxon>
        <taxon>Puccinia</taxon>
    </lineage>
</organism>
<feature type="transmembrane region" description="Helical" evidence="1">
    <location>
        <begin position="405"/>
        <end position="422"/>
    </location>
</feature>
<proteinExistence type="predicted"/>
<evidence type="ECO:0000256" key="2">
    <source>
        <dbReference type="SAM" id="SignalP"/>
    </source>
</evidence>
<feature type="transmembrane region" description="Helical" evidence="1">
    <location>
        <begin position="192"/>
        <end position="214"/>
    </location>
</feature>
<name>A0A2S4WAZ3_9BASI</name>
<dbReference type="OrthoDB" id="1077582at2759"/>
<evidence type="ECO:0008006" key="5">
    <source>
        <dbReference type="Google" id="ProtNLM"/>
    </source>
</evidence>
<dbReference type="PANTHER" id="PTHR31595">
    <property type="entry name" value="LONG-CHAIN-ALCOHOL O-FATTY-ACYLTRANSFERASE 3-RELATED"/>
    <property type="match status" value="1"/>
</dbReference>
<feature type="transmembrane region" description="Helical" evidence="1">
    <location>
        <begin position="36"/>
        <end position="58"/>
    </location>
</feature>
<reference evidence="4" key="2">
    <citation type="journal article" date="2018" name="BMC Genomics">
        <title>Genomic insights into host adaptation between the wheat stripe rust pathogen (Puccinia striiformis f. sp. tritici) and the barley stripe rust pathogen (Puccinia striiformis f. sp. hordei).</title>
        <authorList>
            <person name="Xia C."/>
            <person name="Wang M."/>
            <person name="Yin C."/>
            <person name="Cornejo O.E."/>
            <person name="Hulbert S.H."/>
            <person name="Chen X."/>
        </authorList>
    </citation>
    <scope>NUCLEOTIDE SEQUENCE [LARGE SCALE GENOMIC DNA]</scope>
    <source>
        <strain evidence="4">93TX-2</strain>
    </source>
</reference>
<dbReference type="GO" id="GO:0006629">
    <property type="term" value="P:lipid metabolic process"/>
    <property type="evidence" value="ECO:0007669"/>
    <property type="project" value="InterPro"/>
</dbReference>
<accession>A0A2S4WAZ3</accession>
<feature type="transmembrane region" description="Helical" evidence="1">
    <location>
        <begin position="368"/>
        <end position="385"/>
    </location>
</feature>
<protein>
    <recommendedName>
        <fullName evidence="5">Wax synthase domain-containing protein</fullName>
    </recommendedName>
</protein>
<keyword evidence="1" id="KW-0812">Transmembrane</keyword>
<dbReference type="Proteomes" id="UP000238274">
    <property type="component" value="Unassembled WGS sequence"/>
</dbReference>
<dbReference type="PANTHER" id="PTHR31595:SF57">
    <property type="entry name" value="OS04G0481900 PROTEIN"/>
    <property type="match status" value="1"/>
</dbReference>
<gene>
    <name evidence="3" type="ORF">PSHT_05263</name>
</gene>
<sequence>MSALWRTHSHLILLTIQAILLQLVWTQNKYLKNPTVGWIRLILLPISLGVLLSDFVTLRNDLQISPIVKVILASILASRIFKSILLAFNRPSPVRVIKSRESGVQPVQALPGAVLGLVLKSSSNPSKIAGLPPEGSKHTLRSDVTFLISTIRRMVVLNISGVIASYCWKGANDEVLIERYPKIKQYEPQVMAVAWGVLIWTAIDLGGCLGRLSLFTIKAAYRAMSFSTLFQQNLSHVNLSILDLEQTCPFIFTKFPLEASSITDFWSRHWQDRLKDLFVEAGAIPLTSLVIWACGKRKPIPNSFGSAESSARSQSRQSFMKSARIWSAGPFDRRLRTSIFTKSSTGVCLENGFKSLSGHRVGGPIGRAWTFSWLICFGTPMIQVFMENLAFDKYKLFEHADRVGLWRMLFTSFIVPKLFYSFKSFCKLSH</sequence>
<keyword evidence="2" id="KW-0732">Signal</keyword>
<dbReference type="VEuPathDB" id="FungiDB:PSTT_08204"/>
<keyword evidence="1" id="KW-1133">Transmembrane helix</keyword>
<comment type="caution">
    <text evidence="3">The sequence shown here is derived from an EMBL/GenBank/DDBJ whole genome shotgun (WGS) entry which is preliminary data.</text>
</comment>
<reference evidence="3 4" key="1">
    <citation type="submission" date="2017-12" db="EMBL/GenBank/DDBJ databases">
        <title>Gene loss provides genomic basis for host adaptation in cereal stripe rust fungi.</title>
        <authorList>
            <person name="Xia C."/>
        </authorList>
    </citation>
    <scope>NUCLEOTIDE SEQUENCE [LARGE SCALE GENOMIC DNA]</scope>
    <source>
        <strain evidence="3 4">93TX-2</strain>
    </source>
</reference>
<dbReference type="VEuPathDB" id="FungiDB:PSHT_05263"/>
<keyword evidence="1" id="KW-0472">Membrane</keyword>
<dbReference type="AlphaFoldDB" id="A0A2S4WAZ3"/>
<evidence type="ECO:0000313" key="4">
    <source>
        <dbReference type="Proteomes" id="UP000238274"/>
    </source>
</evidence>
<feature type="chain" id="PRO_5015583870" description="Wax synthase domain-containing protein" evidence="2">
    <location>
        <begin position="27"/>
        <end position="430"/>
    </location>
</feature>
<evidence type="ECO:0000256" key="1">
    <source>
        <dbReference type="SAM" id="Phobius"/>
    </source>
</evidence>
<reference evidence="4" key="3">
    <citation type="journal article" date="2018" name="Mol. Plant Microbe Interact.">
        <title>Genome sequence resources for the wheat stripe rust pathogen (Puccinia striiformis f. sp. tritici) and the barley stripe rust pathogen (Puccinia striiformis f. sp. hordei).</title>
        <authorList>
            <person name="Xia C."/>
            <person name="Wang M."/>
            <person name="Yin C."/>
            <person name="Cornejo O.E."/>
            <person name="Hulbert S.H."/>
            <person name="Chen X."/>
        </authorList>
    </citation>
    <scope>NUCLEOTIDE SEQUENCE [LARGE SCALE GENOMIC DNA]</scope>
    <source>
        <strain evidence="4">93TX-2</strain>
    </source>
</reference>
<dbReference type="GO" id="GO:0008374">
    <property type="term" value="F:O-acyltransferase activity"/>
    <property type="evidence" value="ECO:0007669"/>
    <property type="project" value="InterPro"/>
</dbReference>
<dbReference type="EMBL" id="PKSM01000057">
    <property type="protein sequence ID" value="POW18933.1"/>
    <property type="molecule type" value="Genomic_DNA"/>
</dbReference>
<feature type="signal peptide" evidence="2">
    <location>
        <begin position="1"/>
        <end position="26"/>
    </location>
</feature>
<keyword evidence="4" id="KW-1185">Reference proteome</keyword>
<evidence type="ECO:0000313" key="3">
    <source>
        <dbReference type="EMBL" id="POW18933.1"/>
    </source>
</evidence>